<dbReference type="Gene3D" id="2.60.40.150">
    <property type="entry name" value="C2 domain"/>
    <property type="match status" value="1"/>
</dbReference>
<dbReference type="InterPro" id="IPR035892">
    <property type="entry name" value="C2_domain_sf"/>
</dbReference>
<organism evidence="3 4">
    <name type="scientific">Miscanthus lutarioriparius</name>
    <dbReference type="NCBI Taxonomy" id="422564"/>
    <lineage>
        <taxon>Eukaryota</taxon>
        <taxon>Viridiplantae</taxon>
        <taxon>Streptophyta</taxon>
        <taxon>Embryophyta</taxon>
        <taxon>Tracheophyta</taxon>
        <taxon>Spermatophyta</taxon>
        <taxon>Magnoliopsida</taxon>
        <taxon>Liliopsida</taxon>
        <taxon>Poales</taxon>
        <taxon>Poaceae</taxon>
        <taxon>PACMAD clade</taxon>
        <taxon>Panicoideae</taxon>
        <taxon>Andropogonodae</taxon>
        <taxon>Andropogoneae</taxon>
        <taxon>Saccharinae</taxon>
        <taxon>Miscanthus</taxon>
    </lineage>
</organism>
<evidence type="ECO:0000259" key="2">
    <source>
        <dbReference type="PROSITE" id="PS50004"/>
    </source>
</evidence>
<dbReference type="InterPro" id="IPR029058">
    <property type="entry name" value="AB_hydrolase_fold"/>
</dbReference>
<dbReference type="SMART" id="SM00239">
    <property type="entry name" value="C2"/>
    <property type="match status" value="1"/>
</dbReference>
<dbReference type="InterPro" id="IPR000008">
    <property type="entry name" value="C2_dom"/>
</dbReference>
<dbReference type="PROSITE" id="PS50004">
    <property type="entry name" value="C2"/>
    <property type="match status" value="1"/>
</dbReference>
<proteinExistence type="predicted"/>
<dbReference type="InterPro" id="IPR002921">
    <property type="entry name" value="Fungal_lipase-type"/>
</dbReference>
<dbReference type="PANTHER" id="PTHR47759:SF2">
    <property type="entry name" value="TRIGLYCERIDE LIPASE"/>
    <property type="match status" value="1"/>
</dbReference>
<accession>A0A811SHT2</accession>
<dbReference type="OrthoDB" id="438440at2759"/>
<protein>
    <recommendedName>
        <fullName evidence="2">C2 domain-containing protein</fullName>
    </recommendedName>
</protein>
<dbReference type="SUPFAM" id="SSF53474">
    <property type="entry name" value="alpha/beta-Hydrolases"/>
    <property type="match status" value="1"/>
</dbReference>
<gene>
    <name evidence="3" type="ORF">NCGR_LOCUS64912</name>
</gene>
<dbReference type="AlphaFoldDB" id="A0A811SHT2"/>
<dbReference type="GO" id="GO:0006629">
    <property type="term" value="P:lipid metabolic process"/>
    <property type="evidence" value="ECO:0007669"/>
    <property type="project" value="InterPro"/>
</dbReference>
<name>A0A811SHT2_9POAL</name>
<reference evidence="3" key="1">
    <citation type="submission" date="2020-10" db="EMBL/GenBank/DDBJ databases">
        <authorList>
            <person name="Han B."/>
            <person name="Lu T."/>
            <person name="Zhao Q."/>
            <person name="Huang X."/>
            <person name="Zhao Y."/>
        </authorList>
    </citation>
    <scope>NUCLEOTIDE SEQUENCE</scope>
</reference>
<evidence type="ECO:0000313" key="4">
    <source>
        <dbReference type="Proteomes" id="UP000604825"/>
    </source>
</evidence>
<dbReference type="EMBL" id="CAJGYO010000075">
    <property type="protein sequence ID" value="CAD6340814.1"/>
    <property type="molecule type" value="Genomic_DNA"/>
</dbReference>
<dbReference type="Gene3D" id="3.40.50.1820">
    <property type="entry name" value="alpha/beta hydrolase"/>
    <property type="match status" value="1"/>
</dbReference>
<dbReference type="Pfam" id="PF00168">
    <property type="entry name" value="C2"/>
    <property type="match status" value="1"/>
</dbReference>
<feature type="region of interest" description="Disordered" evidence="1">
    <location>
        <begin position="318"/>
        <end position="346"/>
    </location>
</feature>
<dbReference type="CDD" id="cd00519">
    <property type="entry name" value="Lipase_3"/>
    <property type="match status" value="1"/>
</dbReference>
<dbReference type="Proteomes" id="UP000604825">
    <property type="component" value="Unassembled WGS sequence"/>
</dbReference>
<dbReference type="PANTHER" id="PTHR47759">
    <property type="entry name" value="OS04G0509100 PROTEIN"/>
    <property type="match status" value="1"/>
</dbReference>
<evidence type="ECO:0000313" key="3">
    <source>
        <dbReference type="EMBL" id="CAD6340814.1"/>
    </source>
</evidence>
<comment type="caution">
    <text evidence="3">The sequence shown here is derived from an EMBL/GenBank/DDBJ whole genome shotgun (WGS) entry which is preliminary data.</text>
</comment>
<feature type="domain" description="C2" evidence="2">
    <location>
        <begin position="124"/>
        <end position="242"/>
    </location>
</feature>
<dbReference type="Pfam" id="PF01764">
    <property type="entry name" value="Lipase_3"/>
    <property type="match status" value="1"/>
</dbReference>
<sequence>MASTSAPAVACRVAPARATTSVLPAHSLPGCRAAVVWRCWVARRGGRRRWAGLRARCRISCDGSQPSAVQPDSESSGEGLVAEEDGPRRPPFDINLAVVLAGFAFEAYTSPPADVGWRETDAADCQTVFLSDVFLREVYDGQLVVRLKKGINLPAMDPWGTSDPYVILQLNGQTAKSQIKWATKEPTWNEDFTFNIKKSRENLLQVAAWDANLVTPHKRMGNAGLYLESLCDGNNHGVTVELEGLGGGGTIEIEVKYKSYDDIEREKQWWRIPFVSDFFVKSSLGSALRMVLGSESINAKSSDGPTNSNELQQQNIDSEDISDSHSHSEARSPAATVNSEGDASSDMKESDEYFWRALNNVLNQNVLQNFGFSLPEVKQLDGFDLLSSLGLKSREIAEREYLESGLAMADTSTSDGSETTPENTVGVENENGTLTTKEEVQSSFPDINKVSRDVLSQTENILGALMILSKNFSPHDQSVTTTETNGKDDMIREQQGASAADSVQKDDAVASTILSIDAQKAEDMRSLFASAETAMEAWAMLATSLGRNSFIKSDFEKICFLDNVSTDTQVAIWRDSSRRRLVVAFRGTEQSRWKDLRTDLMLVPAGLNPERLGGDFKQEVQVHSGFLGAYDSVRNRIMTLIKYAVGFQDEEDAETIPSWHVYVTGHSLGGALATLLALELSSSQMSKNGVIFVTMYNFGSPRVGNRRFAEVYNSKVKDSWRIVNHKDIIPTVPRLMGYCHVEAPVYLKFGDAKMHGVHVLVYQIPSCHQKHKIAFVCDTDERREATRGKTTANRNKSTPLNQGWFGSYAAHGRLLLCHPS</sequence>
<dbReference type="SUPFAM" id="SSF49562">
    <property type="entry name" value="C2 domain (Calcium/lipid-binding domain, CaLB)"/>
    <property type="match status" value="1"/>
</dbReference>
<feature type="compositionally biased region" description="Polar residues" evidence="1">
    <location>
        <begin position="62"/>
        <end position="76"/>
    </location>
</feature>
<evidence type="ECO:0000256" key="1">
    <source>
        <dbReference type="SAM" id="MobiDB-lite"/>
    </source>
</evidence>
<dbReference type="CDD" id="cd00030">
    <property type="entry name" value="C2"/>
    <property type="match status" value="1"/>
</dbReference>
<keyword evidence="4" id="KW-1185">Reference proteome</keyword>
<feature type="region of interest" description="Disordered" evidence="1">
    <location>
        <begin position="408"/>
        <end position="428"/>
    </location>
</feature>
<feature type="region of interest" description="Disordered" evidence="1">
    <location>
        <begin position="62"/>
        <end position="88"/>
    </location>
</feature>
<feature type="compositionally biased region" description="Polar residues" evidence="1">
    <location>
        <begin position="410"/>
        <end position="423"/>
    </location>
</feature>